<dbReference type="PANTHER" id="PTHR12942">
    <property type="entry name" value="STEP II SPLICING FACTOR SLU7"/>
    <property type="match status" value="1"/>
</dbReference>
<evidence type="ECO:0000256" key="6">
    <source>
        <dbReference type="ARBA" id="ARBA00023242"/>
    </source>
</evidence>
<keyword evidence="5 7" id="KW-0508">mRNA splicing</keyword>
<organism evidence="10 11">
    <name type="scientific">Oldenlandia corymbosa var. corymbosa</name>
    <dbReference type="NCBI Taxonomy" id="529605"/>
    <lineage>
        <taxon>Eukaryota</taxon>
        <taxon>Viridiplantae</taxon>
        <taxon>Streptophyta</taxon>
        <taxon>Embryophyta</taxon>
        <taxon>Tracheophyta</taxon>
        <taxon>Spermatophyta</taxon>
        <taxon>Magnoliopsida</taxon>
        <taxon>eudicotyledons</taxon>
        <taxon>Gunneridae</taxon>
        <taxon>Pentapetalae</taxon>
        <taxon>asterids</taxon>
        <taxon>lamiids</taxon>
        <taxon>Gentianales</taxon>
        <taxon>Rubiaceae</taxon>
        <taxon>Rubioideae</taxon>
        <taxon>Spermacoceae</taxon>
        <taxon>Hedyotis-Oldenlandia complex</taxon>
        <taxon>Oldenlandia</taxon>
    </lineage>
</organism>
<evidence type="ECO:0000256" key="3">
    <source>
        <dbReference type="ARBA" id="ARBA00022664"/>
    </source>
</evidence>
<dbReference type="InterPro" id="IPR021715">
    <property type="entry name" value="Slu7_dom"/>
</dbReference>
<comment type="similarity">
    <text evidence="2 7">Belongs to the SLU7 family.</text>
</comment>
<dbReference type="InterPro" id="IPR039974">
    <property type="entry name" value="Splicing_factor_SLU7"/>
</dbReference>
<evidence type="ECO:0000256" key="1">
    <source>
        <dbReference type="ARBA" id="ARBA00004123"/>
    </source>
</evidence>
<proteinExistence type="inferred from homology"/>
<keyword evidence="6 7" id="KW-0539">Nucleus</keyword>
<evidence type="ECO:0000259" key="9">
    <source>
        <dbReference type="Pfam" id="PF11708"/>
    </source>
</evidence>
<evidence type="ECO:0000256" key="4">
    <source>
        <dbReference type="ARBA" id="ARBA00022728"/>
    </source>
</evidence>
<comment type="subunit">
    <text evidence="7">Associated with the spliceosome.</text>
</comment>
<evidence type="ECO:0000256" key="8">
    <source>
        <dbReference type="SAM" id="MobiDB-lite"/>
    </source>
</evidence>
<name>A0AAV1DIA6_OLDCO</name>
<comment type="subcellular location">
    <subcellularLocation>
        <location evidence="1 7">Nucleus</location>
    </subcellularLocation>
</comment>
<dbReference type="Proteomes" id="UP001161247">
    <property type="component" value="Chromosome 5"/>
</dbReference>
<dbReference type="GO" id="GO:0005681">
    <property type="term" value="C:spliceosomal complex"/>
    <property type="evidence" value="ECO:0007669"/>
    <property type="project" value="UniProtKB-UniRule"/>
</dbReference>
<evidence type="ECO:0000256" key="2">
    <source>
        <dbReference type="ARBA" id="ARBA00007203"/>
    </source>
</evidence>
<feature type="compositionally biased region" description="Basic and acidic residues" evidence="8">
    <location>
        <begin position="80"/>
        <end position="90"/>
    </location>
</feature>
<evidence type="ECO:0000256" key="5">
    <source>
        <dbReference type="ARBA" id="ARBA00023187"/>
    </source>
</evidence>
<evidence type="ECO:0000256" key="7">
    <source>
        <dbReference type="RuleBase" id="RU367071"/>
    </source>
</evidence>
<keyword evidence="4 7" id="KW-0747">Spliceosome</keyword>
<protein>
    <recommendedName>
        <fullName evidence="7">Pre-mRNA-splicing factor SLU7</fullName>
    </recommendedName>
</protein>
<feature type="region of interest" description="Disordered" evidence="8">
    <location>
        <begin position="74"/>
        <end position="99"/>
    </location>
</feature>
<dbReference type="AlphaFoldDB" id="A0AAV1DIA6"/>
<reference evidence="10" key="1">
    <citation type="submission" date="2023-03" db="EMBL/GenBank/DDBJ databases">
        <authorList>
            <person name="Julca I."/>
        </authorList>
    </citation>
    <scope>NUCLEOTIDE SEQUENCE</scope>
</reference>
<dbReference type="GO" id="GO:0030628">
    <property type="term" value="F:pre-mRNA 3'-splice site binding"/>
    <property type="evidence" value="ECO:0007669"/>
    <property type="project" value="UniProtKB-UniRule"/>
</dbReference>
<keyword evidence="3 7" id="KW-0507">mRNA processing</keyword>
<accession>A0AAV1DIA6</accession>
<keyword evidence="11" id="KW-1185">Reference proteome</keyword>
<sequence length="184" mass="21137">MEDQDRKELDLEVARLTDTYMMREEVLDWEEARRAGPFSDDDEDGARTALYLHRVGEAYSKSLKKKALKERKLKQQLKKKNCEPNKQGREPEDDDDDYADLIKVGDDKRKHMDFAKVNKCLCTTGGMSIGMIRNLHIPEDTSKHLDVNAAEHDPESMHEDPLPDIHMNEKVYAIKHPGFGVQAA</sequence>
<dbReference type="PANTHER" id="PTHR12942:SF2">
    <property type="entry name" value="PRE-MRNA-SPLICING FACTOR SLU7"/>
    <property type="match status" value="1"/>
</dbReference>
<dbReference type="Pfam" id="PF11708">
    <property type="entry name" value="Slu7"/>
    <property type="match status" value="1"/>
</dbReference>
<dbReference type="EMBL" id="OX459122">
    <property type="protein sequence ID" value="CAI9107632.1"/>
    <property type="molecule type" value="Genomic_DNA"/>
</dbReference>
<evidence type="ECO:0000313" key="10">
    <source>
        <dbReference type="EMBL" id="CAI9107632.1"/>
    </source>
</evidence>
<comment type="function">
    <text evidence="7">Involved in pre-mRNA splicing.</text>
</comment>
<feature type="domain" description="Pre-mRNA-splicing factor SLU7" evidence="9">
    <location>
        <begin position="63"/>
        <end position="171"/>
    </location>
</feature>
<dbReference type="GO" id="GO:0000398">
    <property type="term" value="P:mRNA splicing, via spliceosome"/>
    <property type="evidence" value="ECO:0007669"/>
    <property type="project" value="UniProtKB-UniRule"/>
</dbReference>
<gene>
    <name evidence="10" type="ORF">OLC1_LOCUS15896</name>
</gene>
<evidence type="ECO:0000313" key="11">
    <source>
        <dbReference type="Proteomes" id="UP001161247"/>
    </source>
</evidence>